<accession>A0A6N9TPQ8</accession>
<evidence type="ECO:0000313" key="1">
    <source>
        <dbReference type="EMBL" id="NDY41427.1"/>
    </source>
</evidence>
<dbReference type="RefSeq" id="WP_163297588.1">
    <property type="nucleotide sequence ID" value="NZ_JAAGRR010000004.1"/>
</dbReference>
<comment type="caution">
    <text evidence="1">The sequence shown here is derived from an EMBL/GenBank/DDBJ whole genome shotgun (WGS) entry which is preliminary data.</text>
</comment>
<dbReference type="AlphaFoldDB" id="A0A6N9TPQ8"/>
<gene>
    <name evidence="1" type="ORF">G3N55_00985</name>
</gene>
<proteinExistence type="predicted"/>
<name>A0A6N9TPQ8_DISTH</name>
<dbReference type="EMBL" id="JAAGRR010000004">
    <property type="protein sequence ID" value="NDY41427.1"/>
    <property type="molecule type" value="Genomic_DNA"/>
</dbReference>
<evidence type="ECO:0000313" key="2">
    <source>
        <dbReference type="Proteomes" id="UP000469346"/>
    </source>
</evidence>
<reference evidence="1 2" key="1">
    <citation type="submission" date="2020-02" db="EMBL/GenBank/DDBJ databases">
        <title>Comparative genomics of sulfur disproportionating microorganisms.</title>
        <authorList>
            <person name="Ward L.M."/>
            <person name="Bertran E."/>
            <person name="Johnston D.T."/>
        </authorList>
    </citation>
    <scope>NUCLEOTIDE SEQUENCE [LARGE SCALE GENOMIC DNA]</scope>
    <source>
        <strain evidence="1 2">DSM 100025</strain>
    </source>
</reference>
<organism evidence="1 2">
    <name type="scientific">Dissulfurirhabdus thermomarina</name>
    <dbReference type="NCBI Taxonomy" id="1765737"/>
    <lineage>
        <taxon>Bacteria</taxon>
        <taxon>Deltaproteobacteria</taxon>
        <taxon>Dissulfurirhabdaceae</taxon>
        <taxon>Dissulfurirhabdus</taxon>
    </lineage>
</organism>
<protein>
    <submittedName>
        <fullName evidence="1">Uncharacterized protein</fullName>
    </submittedName>
</protein>
<sequence length="90" mass="10012">MEISLAIATLLGVISSVCFFWDKFRNKEDQKETRKSIHGMKSEKHEAVQQTKAELSDTTLKILMPFFDSGAMVVIDAFISGLSLTKSEVG</sequence>
<dbReference type="Proteomes" id="UP000469346">
    <property type="component" value="Unassembled WGS sequence"/>
</dbReference>
<keyword evidence="2" id="KW-1185">Reference proteome</keyword>